<evidence type="ECO:0000313" key="2">
    <source>
        <dbReference type="Proteomes" id="UP000328092"/>
    </source>
</evidence>
<dbReference type="EMBL" id="CAADFC020000042">
    <property type="protein sequence ID" value="VIO80702.1"/>
    <property type="molecule type" value="Genomic_DNA"/>
</dbReference>
<dbReference type="AlphaFoldDB" id="A0A508U3E2"/>
<organism evidence="1 2">
    <name type="scientific">Bradyrhizobium ivorense</name>
    <dbReference type="NCBI Taxonomy" id="2511166"/>
    <lineage>
        <taxon>Bacteria</taxon>
        <taxon>Pseudomonadati</taxon>
        <taxon>Pseudomonadota</taxon>
        <taxon>Alphaproteobacteria</taxon>
        <taxon>Hyphomicrobiales</taxon>
        <taxon>Nitrobacteraceae</taxon>
        <taxon>Bradyrhizobium</taxon>
    </lineage>
</organism>
<proteinExistence type="predicted"/>
<keyword evidence="2" id="KW-1185">Reference proteome</keyword>
<accession>A0A508U3E2</accession>
<sequence length="159" mass="18057">MTEPDVRKGMPPVKLSRDEFEKRYRNRFADPVFQSMQKELATIIAGAWDAYRHSRKAPVTRKAGPGFADPDYDVAVDWLSARDAIHEAQCRHDDRNGQRHILLINGSSRSEHTCPGEMSKSWRMVEIGESRFREIGILGSWSTVTALAQRRAAAFLRTG</sequence>
<comment type="caution">
    <text evidence="1">The sequence shown here is derived from an EMBL/GenBank/DDBJ whole genome shotgun (WGS) entry which is preliminary data.</text>
</comment>
<name>A0A508U3E2_9BRAD</name>
<dbReference type="Proteomes" id="UP000328092">
    <property type="component" value="Unassembled WGS sequence"/>
</dbReference>
<protein>
    <submittedName>
        <fullName evidence="1">Uncharacterized protein</fullName>
    </submittedName>
</protein>
<gene>
    <name evidence="1" type="ORF">CI1B_85200</name>
</gene>
<reference evidence="1" key="1">
    <citation type="submission" date="2019-02" db="EMBL/GenBank/DDBJ databases">
        <authorList>
            <person name="Pothier F.J."/>
        </authorList>
    </citation>
    <scope>NUCLEOTIDE SEQUENCE</scope>
    <source>
        <strain evidence="1">CI-1B</strain>
    </source>
</reference>
<evidence type="ECO:0000313" key="1">
    <source>
        <dbReference type="EMBL" id="VIO80702.1"/>
    </source>
</evidence>